<keyword evidence="5" id="KW-0540">Nuclease</keyword>
<keyword evidence="10" id="KW-0067">ATP-binding</keyword>
<gene>
    <name evidence="20" type="ORF">O181_046297</name>
</gene>
<protein>
    <recommendedName>
        <fullName evidence="22">Integrase catalytic domain-containing protein</fullName>
    </recommendedName>
</protein>
<feature type="region of interest" description="Disordered" evidence="17">
    <location>
        <begin position="625"/>
        <end position="648"/>
    </location>
</feature>
<evidence type="ECO:0000256" key="6">
    <source>
        <dbReference type="ARBA" id="ARBA00022723"/>
    </source>
</evidence>
<keyword evidence="15" id="KW-0917">Virion maturation</keyword>
<evidence type="ECO:0000256" key="4">
    <source>
        <dbReference type="ARBA" id="ARBA00022695"/>
    </source>
</evidence>
<evidence type="ECO:0000256" key="5">
    <source>
        <dbReference type="ARBA" id="ARBA00022722"/>
    </source>
</evidence>
<evidence type="ECO:0000256" key="8">
    <source>
        <dbReference type="ARBA" id="ARBA00022759"/>
    </source>
</evidence>
<keyword evidence="21" id="KW-1185">Reference proteome</keyword>
<evidence type="ECO:0000256" key="2">
    <source>
        <dbReference type="ARBA" id="ARBA00022612"/>
    </source>
</evidence>
<organism evidence="20 21">
    <name type="scientific">Austropuccinia psidii MF-1</name>
    <dbReference type="NCBI Taxonomy" id="1389203"/>
    <lineage>
        <taxon>Eukaryota</taxon>
        <taxon>Fungi</taxon>
        <taxon>Dikarya</taxon>
        <taxon>Basidiomycota</taxon>
        <taxon>Pucciniomycotina</taxon>
        <taxon>Pucciniomycetes</taxon>
        <taxon>Pucciniales</taxon>
        <taxon>Sphaerophragmiaceae</taxon>
        <taxon>Austropuccinia</taxon>
    </lineage>
</organism>
<dbReference type="GO" id="GO:0006310">
    <property type="term" value="P:DNA recombination"/>
    <property type="evidence" value="ECO:0007669"/>
    <property type="project" value="UniProtKB-KW"/>
</dbReference>
<dbReference type="GO" id="GO:0003964">
    <property type="term" value="F:RNA-directed DNA polymerase activity"/>
    <property type="evidence" value="ECO:0007669"/>
    <property type="project" value="UniProtKB-KW"/>
</dbReference>
<keyword evidence="8" id="KW-0255">Endonuclease</keyword>
<dbReference type="PANTHER" id="PTHR42648:SF11">
    <property type="entry name" value="TRANSPOSON TY4-P GAG-POL POLYPROTEIN"/>
    <property type="match status" value="1"/>
</dbReference>
<evidence type="ECO:0000256" key="15">
    <source>
        <dbReference type="ARBA" id="ARBA00023113"/>
    </source>
</evidence>
<feature type="domain" description="Retroviral polymerase SH3-like" evidence="19">
    <location>
        <begin position="512"/>
        <end position="573"/>
    </location>
</feature>
<evidence type="ECO:0000259" key="19">
    <source>
        <dbReference type="Pfam" id="PF25597"/>
    </source>
</evidence>
<dbReference type="Gene3D" id="3.30.420.10">
    <property type="entry name" value="Ribonuclease H-like superfamily/Ribonuclease H"/>
    <property type="match status" value="1"/>
</dbReference>
<dbReference type="PANTHER" id="PTHR42648">
    <property type="entry name" value="TRANSPOSASE, PUTATIVE-RELATED"/>
    <property type="match status" value="1"/>
</dbReference>
<reference evidence="20" key="1">
    <citation type="submission" date="2021-03" db="EMBL/GenBank/DDBJ databases">
        <title>Draft genome sequence of rust myrtle Austropuccinia psidii MF-1, a brazilian biotype.</title>
        <authorList>
            <person name="Quecine M.C."/>
            <person name="Pachon D.M.R."/>
            <person name="Bonatelli M.L."/>
            <person name="Correr F.H."/>
            <person name="Franceschini L.M."/>
            <person name="Leite T.F."/>
            <person name="Margarido G.R.A."/>
            <person name="Almeida C.A."/>
            <person name="Ferrarezi J.A."/>
            <person name="Labate C.A."/>
        </authorList>
    </citation>
    <scope>NUCLEOTIDE SEQUENCE</scope>
    <source>
        <strain evidence="20">MF-1</strain>
    </source>
</reference>
<keyword evidence="9" id="KW-0378">Hydrolase</keyword>
<dbReference type="EMBL" id="AVOT02019180">
    <property type="protein sequence ID" value="MBW0506582.1"/>
    <property type="molecule type" value="Genomic_DNA"/>
</dbReference>
<dbReference type="AlphaFoldDB" id="A0A9Q3DVJ6"/>
<sequence length="674" mass="75696">MNCEDNAEGNSIPILKNSNYGEWVSQMTILLRSKDLLDVREKPIPSDLSTTATNKWNKSMVKQFSKKAHLLWTKLEEQYASKKAVNRGRVWMQWLKFNYDGNLQHYINNRRTLMMALETVNITIPDECHSFSLVGKLSGDPKLRSISPSASALLSESAHPYKITYFCSNGKHNPMCTTHSKNKCYDENPHLRPPRRNNKTKNQVSAHLSTAQALITRNKLDITSQELIIDCGATHHMFNSPRYFTSFTQRPEINVSTGDLASTLVLVGTGTVVILCGNQVFTLENSLLVPRLNCNLVSLLALSNKKMVIQREGDSFTLETGEKGTIEGKIISNLMLGHPGNPPIKAMGLPTVNSVFSTCDLNKMRMLPFNDNSGDVSQPLDCVHLDLVGPISPASISGFRYFLTIVDQATSFKIVSLLKLKSNAFDQSIIVKNHIENLHDRKIKTVVSDRDGEFARCILNRSNLPKSYWAEAVSTSTFLSNLTPTPSRSNLSLYVIWKGLPPRIRRLWVFGCRAIILIPKSQRDWKFNAVGSEGVFLGYENDNTTYRLLRLCNLNIVISKHVKFEENVFPRIQAPSLRDEAWIVPWNNQLESTETVDEFRQSGHSLVDELQKNDSLHSVEDSSRLVDEAQESSSSATADENPVPANRPCIEVIGPRHPTLIMSSINSGNILPYH</sequence>
<evidence type="ECO:0000313" key="20">
    <source>
        <dbReference type="EMBL" id="MBW0506582.1"/>
    </source>
</evidence>
<dbReference type="OrthoDB" id="2663223at2759"/>
<dbReference type="GO" id="GO:0046872">
    <property type="term" value="F:metal ion binding"/>
    <property type="evidence" value="ECO:0007669"/>
    <property type="project" value="UniProtKB-KW"/>
</dbReference>
<dbReference type="InterPro" id="IPR012337">
    <property type="entry name" value="RNaseH-like_sf"/>
</dbReference>
<evidence type="ECO:0000313" key="21">
    <source>
        <dbReference type="Proteomes" id="UP000765509"/>
    </source>
</evidence>
<dbReference type="Pfam" id="PF25597">
    <property type="entry name" value="SH3_retrovirus"/>
    <property type="match status" value="1"/>
</dbReference>
<keyword evidence="3" id="KW-0645">Protease</keyword>
<evidence type="ECO:0000256" key="1">
    <source>
        <dbReference type="ARBA" id="ARBA00002180"/>
    </source>
</evidence>
<keyword evidence="16" id="KW-0233">DNA recombination</keyword>
<keyword evidence="14" id="KW-0808">Transferase</keyword>
<name>A0A9Q3DVJ6_9BASI</name>
<evidence type="ECO:0000256" key="16">
    <source>
        <dbReference type="ARBA" id="ARBA00023172"/>
    </source>
</evidence>
<dbReference type="InterPro" id="IPR039537">
    <property type="entry name" value="Retrotran_Ty1/copia-like"/>
</dbReference>
<evidence type="ECO:0000256" key="11">
    <source>
        <dbReference type="ARBA" id="ARBA00022842"/>
    </source>
</evidence>
<comment type="function">
    <text evidence="1">The aspartyl protease (PR) mediates the proteolytic cleavages of the Gag and Gag-Pol polyproteins after assembly of the VLP.</text>
</comment>
<proteinExistence type="predicted"/>
<evidence type="ECO:0000256" key="12">
    <source>
        <dbReference type="ARBA" id="ARBA00022908"/>
    </source>
</evidence>
<evidence type="ECO:0000259" key="18">
    <source>
        <dbReference type="Pfam" id="PF22936"/>
    </source>
</evidence>
<evidence type="ECO:0008006" key="22">
    <source>
        <dbReference type="Google" id="ProtNLM"/>
    </source>
</evidence>
<dbReference type="GO" id="GO:0008233">
    <property type="term" value="F:peptidase activity"/>
    <property type="evidence" value="ECO:0007669"/>
    <property type="project" value="UniProtKB-KW"/>
</dbReference>
<evidence type="ECO:0000256" key="9">
    <source>
        <dbReference type="ARBA" id="ARBA00022801"/>
    </source>
</evidence>
<keyword evidence="14" id="KW-0239">DNA-directed DNA polymerase</keyword>
<dbReference type="GO" id="GO:0005524">
    <property type="term" value="F:ATP binding"/>
    <property type="evidence" value="ECO:0007669"/>
    <property type="project" value="UniProtKB-KW"/>
</dbReference>
<keyword evidence="4" id="KW-0548">Nucleotidyltransferase</keyword>
<dbReference type="InterPro" id="IPR036397">
    <property type="entry name" value="RNaseH_sf"/>
</dbReference>
<dbReference type="GO" id="GO:0003887">
    <property type="term" value="F:DNA-directed DNA polymerase activity"/>
    <property type="evidence" value="ECO:0007669"/>
    <property type="project" value="UniProtKB-KW"/>
</dbReference>
<evidence type="ECO:0000256" key="7">
    <source>
        <dbReference type="ARBA" id="ARBA00022741"/>
    </source>
</evidence>
<dbReference type="GO" id="GO:0015074">
    <property type="term" value="P:DNA integration"/>
    <property type="evidence" value="ECO:0007669"/>
    <property type="project" value="UniProtKB-KW"/>
</dbReference>
<evidence type="ECO:0000256" key="17">
    <source>
        <dbReference type="SAM" id="MobiDB-lite"/>
    </source>
</evidence>
<keyword evidence="13" id="KW-0695">RNA-directed DNA polymerase</keyword>
<dbReference type="GO" id="GO:0006508">
    <property type="term" value="P:proteolysis"/>
    <property type="evidence" value="ECO:0007669"/>
    <property type="project" value="UniProtKB-KW"/>
</dbReference>
<keyword evidence="7" id="KW-0547">Nucleotide-binding</keyword>
<evidence type="ECO:0000256" key="10">
    <source>
        <dbReference type="ARBA" id="ARBA00022840"/>
    </source>
</evidence>
<dbReference type="GO" id="GO:0004519">
    <property type="term" value="F:endonuclease activity"/>
    <property type="evidence" value="ECO:0007669"/>
    <property type="project" value="UniProtKB-KW"/>
</dbReference>
<dbReference type="SUPFAM" id="SSF53098">
    <property type="entry name" value="Ribonuclease H-like"/>
    <property type="match status" value="1"/>
</dbReference>
<accession>A0A9Q3DVJ6</accession>
<keyword evidence="2" id="KW-1188">Viral release from host cell</keyword>
<feature type="domain" description="Retrovirus-related Pol polyprotein from transposon TNT 1-94-like beta-barrel" evidence="18">
    <location>
        <begin position="228"/>
        <end position="306"/>
    </location>
</feature>
<evidence type="ECO:0000256" key="13">
    <source>
        <dbReference type="ARBA" id="ARBA00022918"/>
    </source>
</evidence>
<dbReference type="InterPro" id="IPR057670">
    <property type="entry name" value="SH3_retrovirus"/>
</dbReference>
<dbReference type="Pfam" id="PF22936">
    <property type="entry name" value="Pol_BBD"/>
    <property type="match status" value="1"/>
</dbReference>
<evidence type="ECO:0000256" key="3">
    <source>
        <dbReference type="ARBA" id="ARBA00022670"/>
    </source>
</evidence>
<evidence type="ECO:0000256" key="14">
    <source>
        <dbReference type="ARBA" id="ARBA00022932"/>
    </source>
</evidence>
<dbReference type="Proteomes" id="UP000765509">
    <property type="component" value="Unassembled WGS sequence"/>
</dbReference>
<comment type="caution">
    <text evidence="20">The sequence shown here is derived from an EMBL/GenBank/DDBJ whole genome shotgun (WGS) entry which is preliminary data.</text>
</comment>
<keyword evidence="12" id="KW-0229">DNA integration</keyword>
<keyword evidence="6" id="KW-0479">Metal-binding</keyword>
<dbReference type="GO" id="GO:0003676">
    <property type="term" value="F:nucleic acid binding"/>
    <property type="evidence" value="ECO:0007669"/>
    <property type="project" value="InterPro"/>
</dbReference>
<keyword evidence="11" id="KW-0460">Magnesium</keyword>
<dbReference type="InterPro" id="IPR054722">
    <property type="entry name" value="PolX-like_BBD"/>
</dbReference>